<sequence length="1786" mass="194850">MMKYEFFSFTVLPTVIEITVEIPEDSQVTLKGISTDKILDVRKLLAVNVETCHLTNYSLSHEVRGAKLKDSVEIASLKPCHLTIVQDEYTETQAVAHIRRLLDIVACTTSFGGSSSSPKNGGRTGAKDSGPKESGSADSDSATENAASESSPKPKTADKKGDGAVAGVTKVKPEVPTSAGGSDTAEAAAAMMYPPPRLGQFYDFFSFSHLTPPIQYIRRSTRPYLDDKRDEDFFQIDVRICTGKPTTIVASQKGFYPSGKRNLLSHSLVCLLQQISRVFDSAYKALMKAFTEHNKFANLPYGFRANTWLVPPVVAENQSIFPPLPVEDESWGGSGGGQGRDGKHDYRPWAKEFSILAAMPCKTAEERQIRDRKAFLLHSLFVDVSVFKAVSAIKGRIDNNQQSYEERVGDLLISVAKDAPDGSAKLDNKNDGSQVLGMSHEELTKRNLLKGITADESATVHDTSTLGVVVVRQCGYTAIVKVSAEVDWEGNPIPLDIDIEDYPEGGANALNVNSLRMLLHKPTTPQSSSPVQRIPNADVEEPHTSRPLVRQVLGDSLLRLQEEESKATNSIRWELGACWVQHLQNQASGKNESKKNEEAKVEPAVKGLGKHGGLLKDLKKKPDDRSSKTDLNKELSAGNNSDVNKKELEKQDEEKEVIWRKLLPEAAYLRLKDAETGFHLKSPDELIDMAHKYYADTALPKLVADFGSLELSPVDGRTLTDFMHTRGLQMCSLGHVVELADKLPHVQSLCIHEMVVRAYKHILQAVVAAVDDFANMASSVASCLNVLLGTPPTGNGDADVSHDDELKWKWVEKFLSKRFKWQWKDDCRRDLRKFAILRGLCHKVGLELVPRDYDMDAPFPFKKSDIISMVPVYKHVACSSADGRTLLESSKTSLDKGKLEDAVNYGTKALSKLVSVCGPYHRMTAGAYSLLAVVLYHTGDFNQATIYQQKALDINERELGLDHPDTMKSYGDLAVFYYRLQHTELALKYVNRALYLLHLTCGPSHPNTAATYINVAMMEEGLGNVHVALRYLHEALKCNQRLLGADHIQTAASYHAIAIALSLMEAYTLSVQHEQTTLQILQAKLGPDDLRTQDAAAWLEYFESKALEQQEAARNGTPKPDASISSKGHLSVSDLLDYITPEAEMKARDAQRKQARAKLKGKAGPNLETVTDEYPKDEFPSAHEPVAENSSDKENKSAVGIKPESPFIDPTKNSDLFLPEKPLLDQIDDFAKDDNSEEGWQEAFPKGRSPTGRKPSASRRPTLAKLNTNFLNTSNPSKYRGKSNNFTSPRNENAASSVQAPKKVVKGDSFSPKTNAPSVSTNGKEKSVNPKSAPASPASSNVTKTSVVGSVSVQAAGKLFSYKEVALAPPGTIVKAVAEQLPKESSSEENVNLGKETTEADQTQSPVEEKNAQNRDKELKCTIEEKEVVTSGNLTEKTLEVETATELISGNEPVSGIEGSDSITSKNEASKIQVAVTSADSEEKTAHLSSGNEDVQSLPNDAEKEVDENGPISPTEAEKQGDAETGKESSKKLSAAAPPFNPTMVPIFGSIPVPGYNEHGGILPPPVNITPMIAVNPVRRSPHQSATARVPYGPRLSGGYNRNGNRVPRNKPAFQNGEHSPPRIMNPHAAEFVPTQPWVGPNGYPVAPNGYMGPPNGYPISPNGYPPLLNTMPETQNGFPVGSTESPSVGNVEVADEDINLTVNTSETSESIQEQSGVGEKTDSEEMEGDEKLHCQSGENVTDIASEIPDTVSAVDQGNDVAVEEKTTKNWGDYSDNEAEVVEISS</sequence>
<dbReference type="PROSITE" id="PS51823">
    <property type="entry name" value="CLU"/>
    <property type="match status" value="1"/>
</dbReference>
<keyword evidence="5 7" id="KW-0802">TPR repeat</keyword>
<dbReference type="InterPro" id="IPR027523">
    <property type="entry name" value="CLU_prot"/>
</dbReference>
<feature type="compositionally biased region" description="Basic and acidic residues" evidence="8">
    <location>
        <begin position="1720"/>
        <end position="1732"/>
    </location>
</feature>
<feature type="compositionally biased region" description="Basic and acidic residues" evidence="8">
    <location>
        <begin position="591"/>
        <end position="603"/>
    </location>
</feature>
<feature type="compositionally biased region" description="Basic and acidic residues" evidence="8">
    <location>
        <begin position="1407"/>
        <end position="1419"/>
    </location>
</feature>
<keyword evidence="4" id="KW-0677">Repeat</keyword>
<keyword evidence="6" id="KW-0539">Nucleus</keyword>
<dbReference type="InterPro" id="IPR028275">
    <property type="entry name" value="CLU_N"/>
</dbReference>
<feature type="compositionally biased region" description="Basic and acidic residues" evidence="8">
    <location>
        <begin position="1516"/>
        <end position="1531"/>
    </location>
</feature>
<dbReference type="InterPro" id="IPR011990">
    <property type="entry name" value="TPR-like_helical_dom_sf"/>
</dbReference>
<feature type="region of interest" description="Disordered" evidence="8">
    <location>
        <begin position="1706"/>
        <end position="1732"/>
    </location>
</feature>
<comment type="subcellular location">
    <subcellularLocation>
        <location evidence="2">Cytoplasm</location>
        <location evidence="2">Cytosol</location>
    </subcellularLocation>
    <subcellularLocation>
        <location evidence="1">Nucleus</location>
    </subcellularLocation>
</comment>
<reference evidence="10" key="1">
    <citation type="submission" date="2019-10" db="EMBL/GenBank/DDBJ databases">
        <authorList>
            <person name="Zhang R."/>
            <person name="Pan Y."/>
            <person name="Wang J."/>
            <person name="Ma R."/>
            <person name="Yu S."/>
        </authorList>
    </citation>
    <scope>NUCLEOTIDE SEQUENCE</scope>
    <source>
        <strain evidence="10">LA-IB0</strain>
        <tissue evidence="10">Leaf</tissue>
    </source>
</reference>
<feature type="compositionally biased region" description="Basic and acidic residues" evidence="8">
    <location>
        <begin position="614"/>
        <end position="633"/>
    </location>
</feature>
<feature type="compositionally biased region" description="Polar residues" evidence="8">
    <location>
        <begin position="136"/>
        <end position="153"/>
    </location>
</feature>
<evidence type="ECO:0000256" key="6">
    <source>
        <dbReference type="ARBA" id="ARBA00023242"/>
    </source>
</evidence>
<name>A0AAV6WIK1_9LAMI</name>
<evidence type="ECO:0000256" key="7">
    <source>
        <dbReference type="PROSITE-ProRule" id="PRU00339"/>
    </source>
</evidence>
<dbReference type="Pfam" id="PF12807">
    <property type="entry name" value="eIF3_p135"/>
    <property type="match status" value="1"/>
</dbReference>
<comment type="caution">
    <text evidence="10">The sequence shown here is derived from an EMBL/GenBank/DDBJ whole genome shotgun (WGS) entry which is preliminary data.</text>
</comment>
<evidence type="ECO:0000259" key="9">
    <source>
        <dbReference type="PROSITE" id="PS51823"/>
    </source>
</evidence>
<feature type="compositionally biased region" description="Polar residues" evidence="8">
    <location>
        <begin position="1487"/>
        <end position="1499"/>
    </location>
</feature>
<proteinExistence type="predicted"/>
<dbReference type="FunFam" id="1.25.40.10:FF:000024">
    <property type="entry name" value="Tetratricopeptide repeat (TPR)-like superfamily protein"/>
    <property type="match status" value="1"/>
</dbReference>
<evidence type="ECO:0000256" key="3">
    <source>
        <dbReference type="ARBA" id="ARBA00022490"/>
    </source>
</evidence>
<feature type="compositionally biased region" description="Polar residues" evidence="8">
    <location>
        <begin position="1311"/>
        <end position="1322"/>
    </location>
</feature>
<dbReference type="PANTHER" id="PTHR12601">
    <property type="entry name" value="EUKARYOTIC TRANSLATION INITIATION FACTOR 3 SUBUNIT EIF-3"/>
    <property type="match status" value="1"/>
</dbReference>
<dbReference type="SUPFAM" id="SSF48452">
    <property type="entry name" value="TPR-like"/>
    <property type="match status" value="2"/>
</dbReference>
<feature type="region of interest" description="Disordered" evidence="8">
    <location>
        <begin position="1580"/>
        <end position="1622"/>
    </location>
</feature>
<feature type="region of interest" description="Disordered" evidence="8">
    <location>
        <begin position="1444"/>
        <end position="1540"/>
    </location>
</feature>
<feature type="compositionally biased region" description="Polar residues" evidence="8">
    <location>
        <begin position="1265"/>
        <end position="1299"/>
    </location>
</feature>
<evidence type="ECO:0000256" key="2">
    <source>
        <dbReference type="ARBA" id="ARBA00004514"/>
    </source>
</evidence>
<feature type="domain" description="Clu" evidence="9">
    <location>
        <begin position="327"/>
        <end position="594"/>
    </location>
</feature>
<evidence type="ECO:0000313" key="11">
    <source>
        <dbReference type="Proteomes" id="UP000826271"/>
    </source>
</evidence>
<evidence type="ECO:0000256" key="1">
    <source>
        <dbReference type="ARBA" id="ARBA00004123"/>
    </source>
</evidence>
<dbReference type="InterPro" id="IPR033646">
    <property type="entry name" value="CLU-central"/>
</dbReference>
<evidence type="ECO:0000256" key="5">
    <source>
        <dbReference type="ARBA" id="ARBA00022803"/>
    </source>
</evidence>
<dbReference type="PROSITE" id="PS50005">
    <property type="entry name" value="TPR"/>
    <property type="match status" value="1"/>
</dbReference>
<dbReference type="GO" id="GO:0005634">
    <property type="term" value="C:nucleus"/>
    <property type="evidence" value="ECO:0007669"/>
    <property type="project" value="UniProtKB-SubCell"/>
</dbReference>
<feature type="region of interest" description="Disordered" evidence="8">
    <location>
        <begin position="1146"/>
        <end position="1346"/>
    </location>
</feature>
<organism evidence="10 11">
    <name type="scientific">Buddleja alternifolia</name>
    <dbReference type="NCBI Taxonomy" id="168488"/>
    <lineage>
        <taxon>Eukaryota</taxon>
        <taxon>Viridiplantae</taxon>
        <taxon>Streptophyta</taxon>
        <taxon>Embryophyta</taxon>
        <taxon>Tracheophyta</taxon>
        <taxon>Spermatophyta</taxon>
        <taxon>Magnoliopsida</taxon>
        <taxon>eudicotyledons</taxon>
        <taxon>Gunneridae</taxon>
        <taxon>Pentapetalae</taxon>
        <taxon>asterids</taxon>
        <taxon>lamiids</taxon>
        <taxon>Lamiales</taxon>
        <taxon>Scrophulariaceae</taxon>
        <taxon>Buddlejeae</taxon>
        <taxon>Buddleja</taxon>
    </lineage>
</organism>
<keyword evidence="11" id="KW-1185">Reference proteome</keyword>
<feature type="repeat" description="TPR" evidence="7">
    <location>
        <begin position="925"/>
        <end position="958"/>
    </location>
</feature>
<dbReference type="InterPro" id="IPR019734">
    <property type="entry name" value="TPR_rpt"/>
</dbReference>
<feature type="region of interest" description="Disordered" evidence="8">
    <location>
        <begin position="586"/>
        <end position="650"/>
    </location>
</feature>
<dbReference type="SMART" id="SM00028">
    <property type="entry name" value="TPR"/>
    <property type="match status" value="3"/>
</dbReference>
<evidence type="ECO:0000256" key="4">
    <source>
        <dbReference type="ARBA" id="ARBA00022737"/>
    </source>
</evidence>
<dbReference type="Pfam" id="PF13424">
    <property type="entry name" value="TPR_12"/>
    <property type="match status" value="2"/>
</dbReference>
<dbReference type="GO" id="GO:0019750">
    <property type="term" value="P:chloroplast localization"/>
    <property type="evidence" value="ECO:0007669"/>
    <property type="project" value="UniProtKB-ARBA"/>
</dbReference>
<dbReference type="CDD" id="cd15466">
    <property type="entry name" value="CLU-central"/>
    <property type="match status" value="1"/>
</dbReference>
<dbReference type="GO" id="GO:0003729">
    <property type="term" value="F:mRNA binding"/>
    <property type="evidence" value="ECO:0007669"/>
    <property type="project" value="UniProtKB-ARBA"/>
</dbReference>
<protein>
    <recommendedName>
        <fullName evidence="9">Clu domain-containing protein</fullName>
    </recommendedName>
</protein>
<feature type="compositionally biased region" description="Low complexity" evidence="8">
    <location>
        <begin position="1706"/>
        <end position="1716"/>
    </location>
</feature>
<accession>A0AAV6WIK1</accession>
<dbReference type="GO" id="GO:0005829">
    <property type="term" value="C:cytosol"/>
    <property type="evidence" value="ECO:0007669"/>
    <property type="project" value="UniProtKB-SubCell"/>
</dbReference>
<feature type="compositionally biased region" description="Low complexity" evidence="8">
    <location>
        <begin position="1329"/>
        <end position="1346"/>
    </location>
</feature>
<keyword evidence="3" id="KW-0963">Cytoplasm</keyword>
<dbReference type="PANTHER" id="PTHR12601:SF39">
    <property type="entry name" value="PROTEIN REDUCED CHLOROPLAST COVERAGE 2"/>
    <property type="match status" value="1"/>
</dbReference>
<evidence type="ECO:0000256" key="8">
    <source>
        <dbReference type="SAM" id="MobiDB-lite"/>
    </source>
</evidence>
<gene>
    <name evidence="10" type="ORF">BUALT_Bualt16G0093900</name>
</gene>
<feature type="region of interest" description="Disordered" evidence="8">
    <location>
        <begin position="111"/>
        <end position="182"/>
    </location>
</feature>
<dbReference type="Proteomes" id="UP000826271">
    <property type="component" value="Unassembled WGS sequence"/>
</dbReference>
<dbReference type="EMBL" id="WHWC01000016">
    <property type="protein sequence ID" value="KAG8367639.1"/>
    <property type="molecule type" value="Genomic_DNA"/>
</dbReference>
<dbReference type="InterPro" id="IPR025697">
    <property type="entry name" value="CLU_dom"/>
</dbReference>
<feature type="region of interest" description="Disordered" evidence="8">
    <location>
        <begin position="1379"/>
        <end position="1419"/>
    </location>
</feature>
<evidence type="ECO:0000313" key="10">
    <source>
        <dbReference type="EMBL" id="KAG8367639.1"/>
    </source>
</evidence>
<dbReference type="Gene3D" id="1.25.40.10">
    <property type="entry name" value="Tetratricopeptide repeat domain"/>
    <property type="match status" value="1"/>
</dbReference>
<dbReference type="Pfam" id="PF15044">
    <property type="entry name" value="CLU_N"/>
    <property type="match status" value="1"/>
</dbReference>